<dbReference type="GO" id="GO:0005886">
    <property type="term" value="C:plasma membrane"/>
    <property type="evidence" value="ECO:0007669"/>
    <property type="project" value="UniProtKB-SubCell"/>
</dbReference>
<keyword evidence="8 10" id="KW-1133">Transmembrane helix</keyword>
<proteinExistence type="inferred from homology"/>
<evidence type="ECO:0000256" key="3">
    <source>
        <dbReference type="ARBA" id="ARBA00022692"/>
    </source>
</evidence>
<keyword evidence="4 10" id="KW-0479">Metal-binding</keyword>
<dbReference type="PANTHER" id="PTHR43520:SF8">
    <property type="entry name" value="P-TYPE CU(+) TRANSPORTER"/>
    <property type="match status" value="1"/>
</dbReference>
<evidence type="ECO:0000256" key="9">
    <source>
        <dbReference type="ARBA" id="ARBA00023136"/>
    </source>
</evidence>
<dbReference type="CDD" id="cd00371">
    <property type="entry name" value="HMA"/>
    <property type="match status" value="1"/>
</dbReference>
<dbReference type="InterPro" id="IPR027256">
    <property type="entry name" value="P-typ_ATPase_IB"/>
</dbReference>
<organism evidence="12 13">
    <name type="scientific">Arachidicoccus rhizosphaerae</name>
    <dbReference type="NCBI Taxonomy" id="551991"/>
    <lineage>
        <taxon>Bacteria</taxon>
        <taxon>Pseudomonadati</taxon>
        <taxon>Bacteroidota</taxon>
        <taxon>Chitinophagia</taxon>
        <taxon>Chitinophagales</taxon>
        <taxon>Chitinophagaceae</taxon>
        <taxon>Arachidicoccus</taxon>
    </lineage>
</organism>
<dbReference type="GO" id="GO:0012505">
    <property type="term" value="C:endomembrane system"/>
    <property type="evidence" value="ECO:0007669"/>
    <property type="project" value="UniProtKB-SubCell"/>
</dbReference>
<gene>
    <name evidence="12" type="ORF">SAMN05192529_10168</name>
</gene>
<dbReference type="SFLD" id="SFLDF00027">
    <property type="entry name" value="p-type_atpase"/>
    <property type="match status" value="1"/>
</dbReference>
<dbReference type="NCBIfam" id="TIGR01525">
    <property type="entry name" value="ATPase-IB_hvy"/>
    <property type="match status" value="1"/>
</dbReference>
<feature type="transmembrane region" description="Helical" evidence="10">
    <location>
        <begin position="683"/>
        <end position="702"/>
    </location>
</feature>
<dbReference type="Pfam" id="PF00122">
    <property type="entry name" value="E1-E2_ATPase"/>
    <property type="match status" value="1"/>
</dbReference>
<dbReference type="SUPFAM" id="SSF81653">
    <property type="entry name" value="Calcium ATPase, transduction domain A"/>
    <property type="match status" value="1"/>
</dbReference>
<dbReference type="InterPro" id="IPR044492">
    <property type="entry name" value="P_typ_ATPase_HD_dom"/>
</dbReference>
<dbReference type="PROSITE" id="PS01047">
    <property type="entry name" value="HMA_1"/>
    <property type="match status" value="1"/>
</dbReference>
<feature type="transmembrane region" description="Helical" evidence="10">
    <location>
        <begin position="334"/>
        <end position="356"/>
    </location>
</feature>
<name>A0A1H3VHH5_9BACT</name>
<dbReference type="NCBIfam" id="TIGR01494">
    <property type="entry name" value="ATPase_P-type"/>
    <property type="match status" value="1"/>
</dbReference>
<dbReference type="InterPro" id="IPR023298">
    <property type="entry name" value="ATPase_P-typ_TM_dom_sf"/>
</dbReference>
<evidence type="ECO:0000256" key="8">
    <source>
        <dbReference type="ARBA" id="ARBA00022989"/>
    </source>
</evidence>
<dbReference type="GO" id="GO:0055070">
    <property type="term" value="P:copper ion homeostasis"/>
    <property type="evidence" value="ECO:0007669"/>
    <property type="project" value="TreeGrafter"/>
</dbReference>
<sequence>MDNQIEWKVRGMTCTNCAMSVDKQLKSLGLKDVEVDFMQGLVRFQDTDKISLDKIQDGIQGLGFKVEKTADQNNPAETTLAEKLLGTPFKRFIFCLIFTVPLWLHMVLHLGILHNPIFQWALSTVVLIIGLAYLGRSAWHSLKSKVANMNVLVILGALAAYGYSLYGTLTGRPENFMFYETSATILTLVFMGNYLESRTVAKTQASIKSLMLQQTIMATMLTYGADGTEMTFQVPSEDLKVGDLVLIKSGELVPTDAKILSGQVEVDESILTGESLPVHKSKADILIGNSQIVSGNVRAYINATGKDTVLQHMLRLVEKAQQQKAPMQLLADKISAVFVPAVLILALVGFLLNYFIGAGGFTEALMRSIAMLVIACPCAMGLATPAGIAVGLGRATKKGILFKNAHALENFRYIKNIVFDKTGTLTTGKLQIDGFQHIETITDEGFKQILYNLEKYSSHPLATTILQAFKARPGTAVSSEQDIRFSKVEEIKGEGMRGVTKEGVTYYAVSARKARTLTATNAGTGTDATAMTIDPARHLYLLRETTIIGWVSFKDEIRPEAAQTIQTLKAAGYSTYLVSGDSNANCQAVAGTLGLDHVYSEQSPEQKQKTIRDIKQQAPVVMIGDGINDSPALAEATVGVSLSSATQIAMQTADVLLIREGITHLPLALGLGKHTYTTIRQNLIWAFTYNVLALPVAGLGLLSPSFAALAMGLSDVVLGFNSIRLSWKKVI</sequence>
<keyword evidence="7" id="KW-1278">Translocase</keyword>
<dbReference type="InterPro" id="IPR036412">
    <property type="entry name" value="HAD-like_sf"/>
</dbReference>
<dbReference type="Proteomes" id="UP000199041">
    <property type="component" value="Unassembled WGS sequence"/>
</dbReference>
<evidence type="ECO:0000256" key="10">
    <source>
        <dbReference type="RuleBase" id="RU362081"/>
    </source>
</evidence>
<dbReference type="SFLD" id="SFLDS00003">
    <property type="entry name" value="Haloacid_Dehalogenase"/>
    <property type="match status" value="1"/>
</dbReference>
<dbReference type="Gene3D" id="3.40.1110.10">
    <property type="entry name" value="Calcium-transporting ATPase, cytoplasmic domain N"/>
    <property type="match status" value="1"/>
</dbReference>
<keyword evidence="10" id="KW-1003">Cell membrane</keyword>
<dbReference type="PROSITE" id="PS01229">
    <property type="entry name" value="COF_2"/>
    <property type="match status" value="1"/>
</dbReference>
<feature type="transmembrane region" description="Helical" evidence="10">
    <location>
        <begin position="176"/>
        <end position="195"/>
    </location>
</feature>
<protein>
    <submittedName>
        <fullName evidence="12">Cu+-exporting ATPase</fullName>
    </submittedName>
</protein>
<dbReference type="InterPro" id="IPR036163">
    <property type="entry name" value="HMA_dom_sf"/>
</dbReference>
<evidence type="ECO:0000256" key="6">
    <source>
        <dbReference type="ARBA" id="ARBA00022840"/>
    </source>
</evidence>
<dbReference type="InterPro" id="IPR023299">
    <property type="entry name" value="ATPase_P-typ_cyto_dom_N"/>
</dbReference>
<dbReference type="Gene3D" id="3.30.70.100">
    <property type="match status" value="1"/>
</dbReference>
<dbReference type="InterPro" id="IPR018303">
    <property type="entry name" value="ATPase_P-typ_P_site"/>
</dbReference>
<dbReference type="SUPFAM" id="SSF56784">
    <property type="entry name" value="HAD-like"/>
    <property type="match status" value="1"/>
</dbReference>
<feature type="transmembrane region" description="Helical" evidence="10">
    <location>
        <begin position="146"/>
        <end position="164"/>
    </location>
</feature>
<dbReference type="GO" id="GO:0005524">
    <property type="term" value="F:ATP binding"/>
    <property type="evidence" value="ECO:0007669"/>
    <property type="project" value="UniProtKB-UniRule"/>
</dbReference>
<keyword evidence="6 10" id="KW-0067">ATP-binding</keyword>
<dbReference type="OrthoDB" id="614385at2"/>
<evidence type="ECO:0000256" key="2">
    <source>
        <dbReference type="ARBA" id="ARBA00006024"/>
    </source>
</evidence>
<dbReference type="InterPro" id="IPR023214">
    <property type="entry name" value="HAD_sf"/>
</dbReference>
<dbReference type="GO" id="GO:0043682">
    <property type="term" value="F:P-type divalent copper transporter activity"/>
    <property type="evidence" value="ECO:0007669"/>
    <property type="project" value="TreeGrafter"/>
</dbReference>
<evidence type="ECO:0000256" key="5">
    <source>
        <dbReference type="ARBA" id="ARBA00022741"/>
    </source>
</evidence>
<evidence type="ECO:0000256" key="7">
    <source>
        <dbReference type="ARBA" id="ARBA00022967"/>
    </source>
</evidence>
<feature type="transmembrane region" description="Helical" evidence="10">
    <location>
        <begin position="92"/>
        <end position="111"/>
    </location>
</feature>
<comment type="subcellular location">
    <subcellularLocation>
        <location evidence="10">Cell membrane</location>
    </subcellularLocation>
    <subcellularLocation>
        <location evidence="1">Endomembrane system</location>
        <topology evidence="1">Multi-pass membrane protein</topology>
    </subcellularLocation>
</comment>
<dbReference type="STRING" id="551991.SAMN05192529_10168"/>
<dbReference type="InterPro" id="IPR008250">
    <property type="entry name" value="ATPase_P-typ_transduc_dom_A_sf"/>
</dbReference>
<dbReference type="Pfam" id="PF00702">
    <property type="entry name" value="Hydrolase"/>
    <property type="match status" value="1"/>
</dbReference>
<dbReference type="EMBL" id="FNQY01000001">
    <property type="protein sequence ID" value="SDZ73638.1"/>
    <property type="molecule type" value="Genomic_DNA"/>
</dbReference>
<dbReference type="Gene3D" id="2.70.150.10">
    <property type="entry name" value="Calcium-transporting ATPase, cytoplasmic transduction domain A"/>
    <property type="match status" value="1"/>
</dbReference>
<keyword evidence="5 10" id="KW-0547">Nucleotide-binding</keyword>
<dbReference type="PROSITE" id="PS00154">
    <property type="entry name" value="ATPASE_E1_E2"/>
    <property type="match status" value="1"/>
</dbReference>
<dbReference type="SFLD" id="SFLDG00002">
    <property type="entry name" value="C1.7:_P-type_atpase_like"/>
    <property type="match status" value="1"/>
</dbReference>
<evidence type="ECO:0000256" key="1">
    <source>
        <dbReference type="ARBA" id="ARBA00004127"/>
    </source>
</evidence>
<evidence type="ECO:0000313" key="13">
    <source>
        <dbReference type="Proteomes" id="UP000199041"/>
    </source>
</evidence>
<comment type="similarity">
    <text evidence="2 10">Belongs to the cation transport ATPase (P-type) (TC 3.A.3) family. Type IB subfamily.</text>
</comment>
<dbReference type="InterPro" id="IPR001757">
    <property type="entry name" value="P_typ_ATPase"/>
</dbReference>
<dbReference type="GO" id="GO:0016887">
    <property type="term" value="F:ATP hydrolysis activity"/>
    <property type="evidence" value="ECO:0007669"/>
    <property type="project" value="InterPro"/>
</dbReference>
<dbReference type="Pfam" id="PF00403">
    <property type="entry name" value="HMA"/>
    <property type="match status" value="1"/>
</dbReference>
<feature type="transmembrane region" description="Helical" evidence="10">
    <location>
        <begin position="117"/>
        <end position="134"/>
    </location>
</feature>
<keyword evidence="13" id="KW-1185">Reference proteome</keyword>
<dbReference type="PRINTS" id="PR00119">
    <property type="entry name" value="CATATPASE"/>
</dbReference>
<evidence type="ECO:0000313" key="12">
    <source>
        <dbReference type="EMBL" id="SDZ73638.1"/>
    </source>
</evidence>
<reference evidence="12 13" key="1">
    <citation type="submission" date="2016-10" db="EMBL/GenBank/DDBJ databases">
        <authorList>
            <person name="de Groot N.N."/>
        </authorList>
    </citation>
    <scope>NUCLEOTIDE SEQUENCE [LARGE SCALE GENOMIC DNA]</scope>
    <source>
        <strain evidence="12 13">Vu-144</strain>
    </source>
</reference>
<dbReference type="InterPro" id="IPR017969">
    <property type="entry name" value="Heavy-metal-associated_CS"/>
</dbReference>
<feature type="domain" description="HMA" evidence="11">
    <location>
        <begin position="3"/>
        <end position="67"/>
    </location>
</feature>
<dbReference type="AlphaFoldDB" id="A0A1H3VHH5"/>
<dbReference type="PROSITE" id="PS50846">
    <property type="entry name" value="HMA_2"/>
    <property type="match status" value="1"/>
</dbReference>
<dbReference type="InterPro" id="IPR059000">
    <property type="entry name" value="ATPase_P-type_domA"/>
</dbReference>
<dbReference type="InterPro" id="IPR006121">
    <property type="entry name" value="HMA_dom"/>
</dbReference>
<evidence type="ECO:0000259" key="11">
    <source>
        <dbReference type="PROSITE" id="PS50846"/>
    </source>
</evidence>
<dbReference type="RefSeq" id="WP_091391998.1">
    <property type="nucleotide sequence ID" value="NZ_FNQY01000001.1"/>
</dbReference>
<accession>A0A1H3VHH5</accession>
<dbReference type="SUPFAM" id="SSF81665">
    <property type="entry name" value="Calcium ATPase, transmembrane domain M"/>
    <property type="match status" value="1"/>
</dbReference>
<dbReference type="SUPFAM" id="SSF55008">
    <property type="entry name" value="HMA, heavy metal-associated domain"/>
    <property type="match status" value="1"/>
</dbReference>
<feature type="transmembrane region" description="Helical" evidence="10">
    <location>
        <begin position="368"/>
        <end position="393"/>
    </location>
</feature>
<dbReference type="Gene3D" id="3.40.50.1000">
    <property type="entry name" value="HAD superfamily/HAD-like"/>
    <property type="match status" value="1"/>
</dbReference>
<dbReference type="GO" id="GO:0005507">
    <property type="term" value="F:copper ion binding"/>
    <property type="evidence" value="ECO:0007669"/>
    <property type="project" value="TreeGrafter"/>
</dbReference>
<keyword evidence="9 10" id="KW-0472">Membrane</keyword>
<keyword evidence="3 10" id="KW-0812">Transmembrane</keyword>
<evidence type="ECO:0000256" key="4">
    <source>
        <dbReference type="ARBA" id="ARBA00022723"/>
    </source>
</evidence>
<dbReference type="PANTHER" id="PTHR43520">
    <property type="entry name" value="ATP7, ISOFORM B"/>
    <property type="match status" value="1"/>
</dbReference>